<evidence type="ECO:0000313" key="11">
    <source>
        <dbReference type="EMBL" id="MBT0726300.1"/>
    </source>
</evidence>
<accession>A0ABS5T4A5</accession>
<gene>
    <name evidence="11" type="ORF">HGT73_02695</name>
</gene>
<dbReference type="EMBL" id="JABBFO010000002">
    <property type="protein sequence ID" value="MBT0726300.1"/>
    <property type="molecule type" value="Genomic_DNA"/>
</dbReference>
<dbReference type="Proteomes" id="UP000786875">
    <property type="component" value="Unassembled WGS sequence"/>
</dbReference>
<evidence type="ECO:0000256" key="3">
    <source>
        <dbReference type="ARBA" id="ARBA00006432"/>
    </source>
</evidence>
<sequence>MTDTHQGLTRQPSQLFSKLVAQERITQHYSSLLAMFEQSVGRYANHIAFSNLGASLSYRQLDERSRDLAAYFQHTLGVAVGQRVGVMLPNCLQYPIVFFALIRCGAIAVNINPLYTARELRHQLNDSGANTVVIMSNFAHTLEAVIEESPVKHVIVTELGDEHPILRRTLINFTLNHVKKKVPRWQLPHQQYRHCLAKGKSLPYQRPSLTLDDIALLQYTGGTTGVAKGAMLTHGNLLANIEQIKKVYGDRLSLGEERILSVLPLYHIFALMINCLLFVELGGSNLLITNPIDIDNWVKSLKKYKFTVISGVNTLYTRLFNHAMFRQLDFSSLKISVAGGMPMQPDIAQKWQTLTGSSIIEGYGLTECSPLVTVNALSTNTFTGTIGVPIASTEIMLLSEQSEPVPLGQPGELCVRGPQVMKGYWQQPSETAAVMDANGWLHTGDIALITEQGVVKLVDRKKNIILVSGFNVYPSEIESVLNAHPLIDESAAIGVPDEVSGEAVKIFVVRNDRGVTAEQIILYCREQLTGYKVPKLIEFRDSLPKNPLGKILRHTLTTATTTEPTR</sequence>
<evidence type="ECO:0000313" key="12">
    <source>
        <dbReference type="Proteomes" id="UP000786875"/>
    </source>
</evidence>
<dbReference type="InterPro" id="IPR025110">
    <property type="entry name" value="AMP-bd_C"/>
</dbReference>
<dbReference type="CDD" id="cd05936">
    <property type="entry name" value="FC-FACS_FadD_like"/>
    <property type="match status" value="1"/>
</dbReference>
<protein>
    <recommendedName>
        <fullName evidence="7">Long-chain-fatty-acid--CoA ligase</fullName>
        <ecNumber evidence="6">6.2.1.3</ecNumber>
    </recommendedName>
    <alternativeName>
        <fullName evidence="8">Long-chain acyl-CoA synthetase</fullName>
    </alternativeName>
</protein>
<evidence type="ECO:0000259" key="9">
    <source>
        <dbReference type="Pfam" id="PF00501"/>
    </source>
</evidence>
<dbReference type="PROSITE" id="PS00455">
    <property type="entry name" value="AMP_BINDING"/>
    <property type="match status" value="1"/>
</dbReference>
<dbReference type="Pfam" id="PF00501">
    <property type="entry name" value="AMP-binding"/>
    <property type="match status" value="1"/>
</dbReference>
<evidence type="ECO:0000256" key="1">
    <source>
        <dbReference type="ARBA" id="ARBA00004170"/>
    </source>
</evidence>
<evidence type="ECO:0000259" key="10">
    <source>
        <dbReference type="Pfam" id="PF13193"/>
    </source>
</evidence>
<dbReference type="InterPro" id="IPR050237">
    <property type="entry name" value="ATP-dep_AMP-bd_enzyme"/>
</dbReference>
<dbReference type="InterPro" id="IPR045851">
    <property type="entry name" value="AMP-bd_C_sf"/>
</dbReference>
<proteinExistence type="inferred from homology"/>
<keyword evidence="4" id="KW-0436">Ligase</keyword>
<dbReference type="Gene3D" id="3.30.300.30">
    <property type="match status" value="1"/>
</dbReference>
<organism evidence="11 12">
    <name type="scientific">Rosenbergiella australiborealis</name>
    <dbReference type="NCBI Taxonomy" id="1544696"/>
    <lineage>
        <taxon>Bacteria</taxon>
        <taxon>Pseudomonadati</taxon>
        <taxon>Pseudomonadota</taxon>
        <taxon>Gammaproteobacteria</taxon>
        <taxon>Enterobacterales</taxon>
        <taxon>Erwiniaceae</taxon>
        <taxon>Rosenbergiella</taxon>
    </lineage>
</organism>
<feature type="domain" description="AMP-dependent synthetase/ligase" evidence="9">
    <location>
        <begin position="36"/>
        <end position="425"/>
    </location>
</feature>
<comment type="similarity">
    <text evidence="3">Belongs to the ATP-dependent AMP-binding enzyme family.</text>
</comment>
<dbReference type="EC" id="6.2.1.3" evidence="6"/>
<dbReference type="PANTHER" id="PTHR43767">
    <property type="entry name" value="LONG-CHAIN-FATTY-ACID--COA LIGASE"/>
    <property type="match status" value="1"/>
</dbReference>
<dbReference type="InterPro" id="IPR042099">
    <property type="entry name" value="ANL_N_sf"/>
</dbReference>
<comment type="subcellular location">
    <subcellularLocation>
        <location evidence="1">Membrane</location>
        <topology evidence="1">Peripheral membrane protein</topology>
    </subcellularLocation>
</comment>
<dbReference type="InterPro" id="IPR020845">
    <property type="entry name" value="AMP-binding_CS"/>
</dbReference>
<comment type="pathway">
    <text evidence="2">Lipid metabolism; fatty acid beta-oxidation.</text>
</comment>
<evidence type="ECO:0000256" key="8">
    <source>
        <dbReference type="ARBA" id="ARBA00042773"/>
    </source>
</evidence>
<dbReference type="Pfam" id="PF13193">
    <property type="entry name" value="AMP-binding_C"/>
    <property type="match status" value="1"/>
</dbReference>
<evidence type="ECO:0000256" key="4">
    <source>
        <dbReference type="ARBA" id="ARBA00022598"/>
    </source>
</evidence>
<evidence type="ECO:0000256" key="2">
    <source>
        <dbReference type="ARBA" id="ARBA00005005"/>
    </source>
</evidence>
<dbReference type="Gene3D" id="3.40.50.12780">
    <property type="entry name" value="N-terminal domain of ligase-like"/>
    <property type="match status" value="1"/>
</dbReference>
<keyword evidence="12" id="KW-1185">Reference proteome</keyword>
<comment type="caution">
    <text evidence="11">The sequence shown here is derived from an EMBL/GenBank/DDBJ whole genome shotgun (WGS) entry which is preliminary data.</text>
</comment>
<dbReference type="PANTHER" id="PTHR43767:SF8">
    <property type="entry name" value="LONG-CHAIN-FATTY-ACID--COA LIGASE"/>
    <property type="match status" value="1"/>
</dbReference>
<evidence type="ECO:0000256" key="7">
    <source>
        <dbReference type="ARBA" id="ARBA00039545"/>
    </source>
</evidence>
<feature type="domain" description="AMP-binding enzyme C-terminal" evidence="10">
    <location>
        <begin position="476"/>
        <end position="550"/>
    </location>
</feature>
<dbReference type="InterPro" id="IPR000873">
    <property type="entry name" value="AMP-dep_synth/lig_dom"/>
</dbReference>
<keyword evidence="5" id="KW-0472">Membrane</keyword>
<name>A0ABS5T4A5_9GAMM</name>
<dbReference type="SUPFAM" id="SSF56801">
    <property type="entry name" value="Acetyl-CoA synthetase-like"/>
    <property type="match status" value="1"/>
</dbReference>
<evidence type="ECO:0000256" key="6">
    <source>
        <dbReference type="ARBA" id="ARBA00026121"/>
    </source>
</evidence>
<evidence type="ECO:0000256" key="5">
    <source>
        <dbReference type="ARBA" id="ARBA00023136"/>
    </source>
</evidence>
<reference evidence="11 12" key="1">
    <citation type="submission" date="2020-04" db="EMBL/GenBank/DDBJ databases">
        <title>Genome sequencing of Rosenbergiella species.</title>
        <authorList>
            <person name="Alvarez-Perez S."/>
            <person name="Lievens B."/>
        </authorList>
    </citation>
    <scope>NUCLEOTIDE SEQUENCE [LARGE SCALE GENOMIC DNA]</scope>
    <source>
        <strain evidence="11 12">CdVSA20.1</strain>
    </source>
</reference>
<dbReference type="RefSeq" id="WP_214212134.1">
    <property type="nucleotide sequence ID" value="NZ_JABBFO010000002.1"/>
</dbReference>